<dbReference type="InterPro" id="IPR027795">
    <property type="entry name" value="CASTOR_ACT_dom"/>
</dbReference>
<sequence length="138" mass="15046">MAGLTDLDAMLRELSPFVRGGRFVYVLRGPDTLDDYDWEAIEIEAQAVVIEEEGTTLVLEEEIALDYEKDYDGVFGWITLEVHSSLQAVGLTAAVSTALAQAGISCNMLAGMHHDHLLVPIDRVDDALDVLAELSAAR</sequence>
<dbReference type="SUPFAM" id="SSF55021">
    <property type="entry name" value="ACT-like"/>
    <property type="match status" value="2"/>
</dbReference>
<protein>
    <submittedName>
        <fullName evidence="3">ACT domain-containing protein</fullName>
    </submittedName>
</protein>
<organism evidence="3 4">
    <name type="scientific">Tessaracoccus lubricantis</name>
    <dbReference type="NCBI Taxonomy" id="545543"/>
    <lineage>
        <taxon>Bacteria</taxon>
        <taxon>Bacillati</taxon>
        <taxon>Actinomycetota</taxon>
        <taxon>Actinomycetes</taxon>
        <taxon>Propionibacteriales</taxon>
        <taxon>Propionibacteriaceae</taxon>
        <taxon>Tessaracoccus</taxon>
    </lineage>
</organism>
<dbReference type="PANTHER" id="PTHR39199:SF1">
    <property type="entry name" value="BLR5128 PROTEIN"/>
    <property type="match status" value="1"/>
</dbReference>
<dbReference type="RefSeq" id="WP_345581531.1">
    <property type="nucleotide sequence ID" value="NZ_BAABLV010000024.1"/>
</dbReference>
<gene>
    <name evidence="3" type="ORF">GCM10025789_15730</name>
</gene>
<reference evidence="4" key="1">
    <citation type="journal article" date="2019" name="Int. J. Syst. Evol. Microbiol.">
        <title>The Global Catalogue of Microorganisms (GCM) 10K type strain sequencing project: providing services to taxonomists for standard genome sequencing and annotation.</title>
        <authorList>
            <consortium name="The Broad Institute Genomics Platform"/>
            <consortium name="The Broad Institute Genome Sequencing Center for Infectious Disease"/>
            <person name="Wu L."/>
            <person name="Ma J."/>
        </authorList>
    </citation>
    <scope>NUCLEOTIDE SEQUENCE [LARGE SCALE GENOMIC DNA]</scope>
    <source>
        <strain evidence="4">JCM 19125</strain>
    </source>
</reference>
<dbReference type="PANTHER" id="PTHR39199">
    <property type="entry name" value="BLR5128 PROTEIN"/>
    <property type="match status" value="1"/>
</dbReference>
<evidence type="ECO:0000313" key="4">
    <source>
        <dbReference type="Proteomes" id="UP001501521"/>
    </source>
</evidence>
<dbReference type="EMBL" id="BAABLV010000024">
    <property type="protein sequence ID" value="GAA4898611.1"/>
    <property type="molecule type" value="Genomic_DNA"/>
</dbReference>
<keyword evidence="4" id="KW-1185">Reference proteome</keyword>
<dbReference type="Pfam" id="PF10000">
    <property type="entry name" value="ACT_3"/>
    <property type="match status" value="1"/>
</dbReference>
<proteinExistence type="predicted"/>
<dbReference type="InterPro" id="IPR018717">
    <property type="entry name" value="DUF2241"/>
</dbReference>
<dbReference type="Proteomes" id="UP001501521">
    <property type="component" value="Unassembled WGS sequence"/>
</dbReference>
<evidence type="ECO:0000259" key="1">
    <source>
        <dbReference type="Pfam" id="PF10000"/>
    </source>
</evidence>
<evidence type="ECO:0000259" key="2">
    <source>
        <dbReference type="Pfam" id="PF13840"/>
    </source>
</evidence>
<name>A0ABP9FCM5_9ACTN</name>
<dbReference type="Gene3D" id="3.30.2130.10">
    <property type="entry name" value="VC0802-like"/>
    <property type="match status" value="1"/>
</dbReference>
<dbReference type="InterPro" id="IPR045865">
    <property type="entry name" value="ACT-like_dom_sf"/>
</dbReference>
<feature type="domain" description="DUF2241" evidence="1">
    <location>
        <begin position="2"/>
        <end position="75"/>
    </location>
</feature>
<evidence type="ECO:0000313" key="3">
    <source>
        <dbReference type="EMBL" id="GAA4898611.1"/>
    </source>
</evidence>
<accession>A0ABP9FCM5</accession>
<comment type="caution">
    <text evidence="3">The sequence shown here is derived from an EMBL/GenBank/DDBJ whole genome shotgun (WGS) entry which is preliminary data.</text>
</comment>
<feature type="domain" description="CASTOR ACT" evidence="2">
    <location>
        <begin position="76"/>
        <end position="132"/>
    </location>
</feature>
<dbReference type="Pfam" id="PF13840">
    <property type="entry name" value="ACT_7"/>
    <property type="match status" value="1"/>
</dbReference>